<dbReference type="Pfam" id="PF13580">
    <property type="entry name" value="SIS_2"/>
    <property type="match status" value="1"/>
</dbReference>
<dbReference type="Proteomes" id="UP001165135">
    <property type="component" value="Unassembled WGS sequence"/>
</dbReference>
<dbReference type="InterPro" id="IPR001347">
    <property type="entry name" value="SIS_dom"/>
</dbReference>
<reference evidence="2" key="1">
    <citation type="submission" date="2023-03" db="EMBL/GenBank/DDBJ databases">
        <title>Actinoallomurus iriomotensis NBRC 103681.</title>
        <authorList>
            <person name="Ichikawa N."/>
            <person name="Sato H."/>
            <person name="Tonouchi N."/>
        </authorList>
    </citation>
    <scope>NUCLEOTIDE SEQUENCE</scope>
    <source>
        <strain evidence="2">NBRC 103681</strain>
    </source>
</reference>
<gene>
    <name evidence="2" type="ORF">Airi01_028620</name>
</gene>
<evidence type="ECO:0000313" key="3">
    <source>
        <dbReference type="Proteomes" id="UP001165135"/>
    </source>
</evidence>
<dbReference type="PROSITE" id="PS51464">
    <property type="entry name" value="SIS"/>
    <property type="match status" value="1"/>
</dbReference>
<dbReference type="AlphaFoldDB" id="A0A9W6RH60"/>
<dbReference type="SUPFAM" id="SSF53697">
    <property type="entry name" value="SIS domain"/>
    <property type="match status" value="1"/>
</dbReference>
<dbReference type="Gene3D" id="3.40.50.10490">
    <property type="entry name" value="Glucose-6-phosphate isomerase like protein, domain 1"/>
    <property type="match status" value="1"/>
</dbReference>
<dbReference type="GO" id="GO:0097367">
    <property type="term" value="F:carbohydrate derivative binding"/>
    <property type="evidence" value="ECO:0007669"/>
    <property type="project" value="InterPro"/>
</dbReference>
<evidence type="ECO:0000313" key="2">
    <source>
        <dbReference type="EMBL" id="GLY74595.1"/>
    </source>
</evidence>
<dbReference type="CDD" id="cd05013">
    <property type="entry name" value="SIS_RpiR"/>
    <property type="match status" value="1"/>
</dbReference>
<proteinExistence type="predicted"/>
<dbReference type="PANTHER" id="PTHR30390:SF7">
    <property type="entry name" value="PHOSPHOHEPTOSE ISOMERASE"/>
    <property type="match status" value="1"/>
</dbReference>
<sequence>MTDTVQVGQQACAEIMRDAVDRVIETQVDNIAAAAELVTKSLLADGVIQMFGTGHSRSFAMEIVGRAGGLIPANGLSVKDLVMYGGVPPEEILDPSLERDPSLAARILALANVHPQDVFIIGSNSGGNGAVVELARLVKERGHPVVAVTSLNHSRQIESRHPSKLRLFELADVVIDNGGVFGDAALNLPSGAAISATSSLTSVLIAQLLVTEVCGRLLAAHQDVPVFISANIPGGDEHNQAVLAHYTGRVRLGEP</sequence>
<name>A0A9W6RH60_9ACTN</name>
<protein>
    <submittedName>
        <fullName evidence="2">UPF0309 protein</fullName>
    </submittedName>
</protein>
<dbReference type="InterPro" id="IPR046348">
    <property type="entry name" value="SIS_dom_sf"/>
</dbReference>
<dbReference type="PANTHER" id="PTHR30390">
    <property type="entry name" value="SEDOHEPTULOSE 7-PHOSPHATE ISOMERASE / DNAA INITIATOR-ASSOCIATING FACTOR FOR REPLICATION INITIATION"/>
    <property type="match status" value="1"/>
</dbReference>
<dbReference type="InterPro" id="IPR035472">
    <property type="entry name" value="RpiR-like_SIS"/>
</dbReference>
<dbReference type="RefSeq" id="WP_285620540.1">
    <property type="nucleotide sequence ID" value="NZ_BSTJ01000003.1"/>
</dbReference>
<feature type="domain" description="SIS" evidence="1">
    <location>
        <begin position="38"/>
        <end position="219"/>
    </location>
</feature>
<accession>A0A9W6RH60</accession>
<evidence type="ECO:0000259" key="1">
    <source>
        <dbReference type="PROSITE" id="PS51464"/>
    </source>
</evidence>
<dbReference type="NCBIfam" id="NF002805">
    <property type="entry name" value="PRK02947.1"/>
    <property type="match status" value="1"/>
</dbReference>
<comment type="caution">
    <text evidence="2">The sequence shown here is derived from an EMBL/GenBank/DDBJ whole genome shotgun (WGS) entry which is preliminary data.</text>
</comment>
<dbReference type="GO" id="GO:1901135">
    <property type="term" value="P:carbohydrate derivative metabolic process"/>
    <property type="evidence" value="ECO:0007669"/>
    <property type="project" value="InterPro"/>
</dbReference>
<dbReference type="EMBL" id="BSTJ01000003">
    <property type="protein sequence ID" value="GLY74595.1"/>
    <property type="molecule type" value="Genomic_DNA"/>
</dbReference>
<dbReference type="InterPro" id="IPR050099">
    <property type="entry name" value="SIS_GmhA/DiaA_subfam"/>
</dbReference>
<organism evidence="2 3">
    <name type="scientific">Actinoallomurus iriomotensis</name>
    <dbReference type="NCBI Taxonomy" id="478107"/>
    <lineage>
        <taxon>Bacteria</taxon>
        <taxon>Bacillati</taxon>
        <taxon>Actinomycetota</taxon>
        <taxon>Actinomycetes</taxon>
        <taxon>Streptosporangiales</taxon>
        <taxon>Thermomonosporaceae</taxon>
        <taxon>Actinoallomurus</taxon>
    </lineage>
</organism>